<name>A0A368G0Y3_ANCCA</name>
<feature type="region of interest" description="Disordered" evidence="1">
    <location>
        <begin position="89"/>
        <end position="138"/>
    </location>
</feature>
<organism evidence="2 3">
    <name type="scientific">Ancylostoma caninum</name>
    <name type="common">Dog hookworm</name>
    <dbReference type="NCBI Taxonomy" id="29170"/>
    <lineage>
        <taxon>Eukaryota</taxon>
        <taxon>Metazoa</taxon>
        <taxon>Ecdysozoa</taxon>
        <taxon>Nematoda</taxon>
        <taxon>Chromadorea</taxon>
        <taxon>Rhabditida</taxon>
        <taxon>Rhabditina</taxon>
        <taxon>Rhabditomorpha</taxon>
        <taxon>Strongyloidea</taxon>
        <taxon>Ancylostomatidae</taxon>
        <taxon>Ancylostomatinae</taxon>
        <taxon>Ancylostoma</taxon>
    </lineage>
</organism>
<keyword evidence="3" id="KW-1185">Reference proteome</keyword>
<dbReference type="EMBL" id="JOJR01000538">
    <property type="protein sequence ID" value="RCN36645.1"/>
    <property type="molecule type" value="Genomic_DNA"/>
</dbReference>
<protein>
    <submittedName>
        <fullName evidence="2">Uncharacterized protein</fullName>
    </submittedName>
</protein>
<sequence>MASFASFLDTDSFDFSVDYTYGPITKEDVAVWNAFYRARERATPAEKQAYIRSWLADNEAHWKGSSLRVDHARHKARRALEAEPAACATCRNPTDETPVNTSRRSTRIAESERRRALNSPQASSSKTPAKKRQRSSRK</sequence>
<accession>A0A368G0Y3</accession>
<evidence type="ECO:0000313" key="2">
    <source>
        <dbReference type="EMBL" id="RCN36645.1"/>
    </source>
</evidence>
<dbReference type="Proteomes" id="UP000252519">
    <property type="component" value="Unassembled WGS sequence"/>
</dbReference>
<feature type="compositionally biased region" description="Polar residues" evidence="1">
    <location>
        <begin position="118"/>
        <end position="127"/>
    </location>
</feature>
<feature type="compositionally biased region" description="Polar residues" evidence="1">
    <location>
        <begin position="91"/>
        <end position="103"/>
    </location>
</feature>
<dbReference type="AlphaFoldDB" id="A0A368G0Y3"/>
<comment type="caution">
    <text evidence="2">The sequence shown here is derived from an EMBL/GenBank/DDBJ whole genome shotgun (WGS) entry which is preliminary data.</text>
</comment>
<evidence type="ECO:0000313" key="3">
    <source>
        <dbReference type="Proteomes" id="UP000252519"/>
    </source>
</evidence>
<proteinExistence type="predicted"/>
<reference evidence="2 3" key="1">
    <citation type="submission" date="2014-10" db="EMBL/GenBank/DDBJ databases">
        <title>Draft genome of the hookworm Ancylostoma caninum.</title>
        <authorList>
            <person name="Mitreva M."/>
        </authorList>
    </citation>
    <scope>NUCLEOTIDE SEQUENCE [LARGE SCALE GENOMIC DNA]</scope>
    <source>
        <strain evidence="2 3">Baltimore</strain>
    </source>
</reference>
<evidence type="ECO:0000256" key="1">
    <source>
        <dbReference type="SAM" id="MobiDB-lite"/>
    </source>
</evidence>
<gene>
    <name evidence="2" type="ORF">ANCCAN_17486</name>
</gene>
<feature type="compositionally biased region" description="Basic residues" evidence="1">
    <location>
        <begin position="128"/>
        <end position="138"/>
    </location>
</feature>